<evidence type="ECO:0000313" key="3">
    <source>
        <dbReference type="Proteomes" id="UP000191160"/>
    </source>
</evidence>
<dbReference type="AlphaFoldDB" id="A0A1T1H3X1"/>
<evidence type="ECO:0000256" key="1">
    <source>
        <dbReference type="SAM" id="SignalP"/>
    </source>
</evidence>
<evidence type="ECO:0000313" key="2">
    <source>
        <dbReference type="EMBL" id="OOV84465.1"/>
    </source>
</evidence>
<sequence length="166" mass="17256">MSTSKILTAVLSATLFVALPATSAIAGGKKESKQCGGAPCEGEIDIELQILKACELLVGKDIKLVEDSYTGASSFQVTTNTPYTLNLSTMNAGTSADTFVKHETTTDKVATKITTSKGGVNYPIGSTPVAGMSVDNFTVSVAPKSAISGTQRAGTYKDTLYIKVAY</sequence>
<proteinExistence type="predicted"/>
<dbReference type="EMBL" id="MVKX01000003">
    <property type="protein sequence ID" value="OOV84465.1"/>
    <property type="molecule type" value="Genomic_DNA"/>
</dbReference>
<keyword evidence="1" id="KW-0732">Signal</keyword>
<dbReference type="Proteomes" id="UP000191160">
    <property type="component" value="Unassembled WGS sequence"/>
</dbReference>
<protein>
    <recommendedName>
        <fullName evidence="4">Spore coat protein U domain-containing protein</fullName>
    </recommendedName>
</protein>
<name>A0A1T1H3X1_9GAMM</name>
<evidence type="ECO:0008006" key="4">
    <source>
        <dbReference type="Google" id="ProtNLM"/>
    </source>
</evidence>
<reference evidence="2 3" key="1">
    <citation type="submission" date="2017-02" db="EMBL/GenBank/DDBJ databases">
        <title>Acinetobacter sp. ANC 4945, whole genome shotgun sequencing project.</title>
        <authorList>
            <person name="Radolfova-Krizova L."/>
            <person name="Al Atrouni A."/>
            <person name="Nemec A."/>
        </authorList>
    </citation>
    <scope>NUCLEOTIDE SEQUENCE [LARGE SCALE GENOMIC DNA]</scope>
    <source>
        <strain evidence="2 3">ANC 4945</strain>
    </source>
</reference>
<gene>
    <name evidence="2" type="ORF">B1202_05715</name>
</gene>
<organism evidence="2 3">
    <name type="scientific">Acinetobacter amyesii</name>
    <dbReference type="NCBI Taxonomy" id="2942470"/>
    <lineage>
        <taxon>Bacteria</taxon>
        <taxon>Pseudomonadati</taxon>
        <taxon>Pseudomonadota</taxon>
        <taxon>Gammaproteobacteria</taxon>
        <taxon>Moraxellales</taxon>
        <taxon>Moraxellaceae</taxon>
        <taxon>Acinetobacter</taxon>
    </lineage>
</organism>
<feature type="chain" id="PRO_5012323317" description="Spore coat protein U domain-containing protein" evidence="1">
    <location>
        <begin position="27"/>
        <end position="166"/>
    </location>
</feature>
<dbReference type="RefSeq" id="WP_078189622.1">
    <property type="nucleotide sequence ID" value="NZ_JAMCOZ010000006.1"/>
</dbReference>
<feature type="signal peptide" evidence="1">
    <location>
        <begin position="1"/>
        <end position="26"/>
    </location>
</feature>
<comment type="caution">
    <text evidence="2">The sequence shown here is derived from an EMBL/GenBank/DDBJ whole genome shotgun (WGS) entry which is preliminary data.</text>
</comment>
<accession>A0A1T1H3X1</accession>
<keyword evidence="3" id="KW-1185">Reference proteome</keyword>